<protein>
    <submittedName>
        <fullName evidence="2">Proline racemase family protein</fullName>
    </submittedName>
</protein>
<dbReference type="PANTHER" id="PTHR33442">
    <property type="entry name" value="TRANS-3-HYDROXY-L-PROLINE DEHYDRATASE"/>
    <property type="match status" value="1"/>
</dbReference>
<evidence type="ECO:0000313" key="3">
    <source>
        <dbReference type="Proteomes" id="UP001589867"/>
    </source>
</evidence>
<dbReference type="InterPro" id="IPR008794">
    <property type="entry name" value="Pro_racemase_fam"/>
</dbReference>
<dbReference type="SUPFAM" id="SSF54506">
    <property type="entry name" value="Diaminopimelate epimerase-like"/>
    <property type="match status" value="1"/>
</dbReference>
<dbReference type="EMBL" id="JBHLUH010000019">
    <property type="protein sequence ID" value="MFC0528674.1"/>
    <property type="molecule type" value="Genomic_DNA"/>
</dbReference>
<gene>
    <name evidence="2" type="ORF">ACFFIA_13475</name>
</gene>
<comment type="similarity">
    <text evidence="1">Belongs to the proline racemase family.</text>
</comment>
<dbReference type="PANTHER" id="PTHR33442:SF1">
    <property type="entry name" value="TRANS-3-HYDROXY-L-PROLINE DEHYDRATASE"/>
    <property type="match status" value="1"/>
</dbReference>
<proteinExistence type="inferred from homology"/>
<name>A0ABV6M2E7_9ACTN</name>
<comment type="caution">
    <text evidence="2">The sequence shown here is derived from an EMBL/GenBank/DDBJ whole genome shotgun (WGS) entry which is preliminary data.</text>
</comment>
<dbReference type="Gene3D" id="3.10.310.10">
    <property type="entry name" value="Diaminopimelate Epimerase, Chain A, domain 1"/>
    <property type="match status" value="1"/>
</dbReference>
<dbReference type="Proteomes" id="UP001589867">
    <property type="component" value="Unassembled WGS sequence"/>
</dbReference>
<accession>A0ABV6M2E7</accession>
<evidence type="ECO:0000256" key="1">
    <source>
        <dbReference type="ARBA" id="ARBA00007529"/>
    </source>
</evidence>
<reference evidence="2 3" key="1">
    <citation type="submission" date="2024-09" db="EMBL/GenBank/DDBJ databases">
        <authorList>
            <person name="Sun Q."/>
            <person name="Mori K."/>
        </authorList>
    </citation>
    <scope>NUCLEOTIDE SEQUENCE [LARGE SCALE GENOMIC DNA]</scope>
    <source>
        <strain evidence="2 3">TBRC 3947</strain>
    </source>
</reference>
<dbReference type="RefSeq" id="WP_377250544.1">
    <property type="nucleotide sequence ID" value="NZ_JBHLUH010000019.1"/>
</dbReference>
<evidence type="ECO:0000313" key="2">
    <source>
        <dbReference type="EMBL" id="MFC0528674.1"/>
    </source>
</evidence>
<sequence>MGNSGPALVQRNVTVFADGEVDRSPCGSGSCARVATLVARDQLALEQTLINESIVGSKFECVAVDRTVADGYPAVLPRISGMAYKTGTSEFTVDQRDPLVPGFVLR</sequence>
<keyword evidence="3" id="KW-1185">Reference proteome</keyword>
<dbReference type="Pfam" id="PF05544">
    <property type="entry name" value="Pro_racemase"/>
    <property type="match status" value="1"/>
</dbReference>
<organism evidence="2 3">
    <name type="scientific">Phytohabitans kaempferiae</name>
    <dbReference type="NCBI Taxonomy" id="1620943"/>
    <lineage>
        <taxon>Bacteria</taxon>
        <taxon>Bacillati</taxon>
        <taxon>Actinomycetota</taxon>
        <taxon>Actinomycetes</taxon>
        <taxon>Micromonosporales</taxon>
        <taxon>Micromonosporaceae</taxon>
    </lineage>
</organism>